<dbReference type="PANTHER" id="PTHR33202">
    <property type="entry name" value="ZINC UPTAKE REGULATION PROTEIN"/>
    <property type="match status" value="1"/>
</dbReference>
<dbReference type="GO" id="GO:0000976">
    <property type="term" value="F:transcription cis-regulatory region binding"/>
    <property type="evidence" value="ECO:0007669"/>
    <property type="project" value="TreeGrafter"/>
</dbReference>
<dbReference type="GO" id="GO:0003700">
    <property type="term" value="F:DNA-binding transcription factor activity"/>
    <property type="evidence" value="ECO:0007669"/>
    <property type="project" value="InterPro"/>
</dbReference>
<dbReference type="Gene3D" id="1.10.10.10">
    <property type="entry name" value="Winged helix-like DNA-binding domain superfamily/Winged helix DNA-binding domain"/>
    <property type="match status" value="1"/>
</dbReference>
<dbReference type="InterPro" id="IPR043135">
    <property type="entry name" value="Fur_C"/>
</dbReference>
<feature type="binding site" evidence="11">
    <location>
        <position position="149"/>
    </location>
    <ligand>
        <name>Zn(2+)</name>
        <dbReference type="ChEBI" id="CHEBI:29105"/>
    </ligand>
</feature>
<dbReference type="AlphaFoldDB" id="A0A428ZHI0"/>
<comment type="caution">
    <text evidence="12">The sequence shown here is derived from an EMBL/GenBank/DDBJ whole genome shotgun (WGS) entry which is preliminary data.</text>
</comment>
<dbReference type="InterPro" id="IPR036390">
    <property type="entry name" value="WH_DNA-bd_sf"/>
</dbReference>
<accession>A0A428ZHI0</accession>
<evidence type="ECO:0000313" key="13">
    <source>
        <dbReference type="Proteomes" id="UP000287547"/>
    </source>
</evidence>
<name>A0A428ZHI0_KIBAR</name>
<sequence length="152" mass="16826">MIPAAVRGDTGRLPVIFGCHGVEGLLMRFSGRTWQVWEVLVSRDVFTSAMEIHQALWSRGDTISVTAVYRSLHMLVDAGQVDVLLGPDGQHRYRRCSPTAHHHLLCRQCHRAVEVHDSLPGQLSNGRLRDIGFADDSIRITLVGLCADCSPT</sequence>
<dbReference type="Pfam" id="PF01475">
    <property type="entry name" value="FUR"/>
    <property type="match status" value="1"/>
</dbReference>
<dbReference type="InterPro" id="IPR002481">
    <property type="entry name" value="FUR"/>
</dbReference>
<dbReference type="EMBL" id="QHKI01000006">
    <property type="protein sequence ID" value="RSM87431.1"/>
    <property type="molecule type" value="Genomic_DNA"/>
</dbReference>
<keyword evidence="9" id="KW-0238">DNA-binding</keyword>
<feature type="binding site" evidence="11">
    <location>
        <position position="146"/>
    </location>
    <ligand>
        <name>Zn(2+)</name>
        <dbReference type="ChEBI" id="CHEBI:29105"/>
    </ligand>
</feature>
<keyword evidence="6 11" id="KW-0479">Metal-binding</keyword>
<gene>
    <name evidence="12" type="ORF">DMH04_10370</name>
</gene>
<keyword evidence="4" id="KW-0963">Cytoplasm</keyword>
<dbReference type="GO" id="GO:0005829">
    <property type="term" value="C:cytosol"/>
    <property type="evidence" value="ECO:0007669"/>
    <property type="project" value="TreeGrafter"/>
</dbReference>
<keyword evidence="8" id="KW-0805">Transcription regulation</keyword>
<evidence type="ECO:0000256" key="4">
    <source>
        <dbReference type="ARBA" id="ARBA00022490"/>
    </source>
</evidence>
<keyword evidence="5" id="KW-0678">Repressor</keyword>
<comment type="cofactor">
    <cofactor evidence="11">
        <name>Zn(2+)</name>
        <dbReference type="ChEBI" id="CHEBI:29105"/>
    </cofactor>
    <text evidence="11">Binds 1 zinc ion per subunit.</text>
</comment>
<keyword evidence="10" id="KW-0804">Transcription</keyword>
<reference evidence="12 13" key="1">
    <citation type="submission" date="2018-05" db="EMBL/GenBank/DDBJ databases">
        <title>Evolution of GPA BGCs.</title>
        <authorList>
            <person name="Waglechner N."/>
            <person name="Wright G.D."/>
        </authorList>
    </citation>
    <scope>NUCLEOTIDE SEQUENCE [LARGE SCALE GENOMIC DNA]</scope>
    <source>
        <strain evidence="12 13">A82846</strain>
    </source>
</reference>
<dbReference type="GO" id="GO:0045892">
    <property type="term" value="P:negative regulation of DNA-templated transcription"/>
    <property type="evidence" value="ECO:0007669"/>
    <property type="project" value="TreeGrafter"/>
</dbReference>
<evidence type="ECO:0000256" key="8">
    <source>
        <dbReference type="ARBA" id="ARBA00023015"/>
    </source>
</evidence>
<proteinExistence type="inferred from homology"/>
<dbReference type="SUPFAM" id="SSF46785">
    <property type="entry name" value="Winged helix' DNA-binding domain"/>
    <property type="match status" value="1"/>
</dbReference>
<comment type="subcellular location">
    <subcellularLocation>
        <location evidence="1">Cytoplasm</location>
    </subcellularLocation>
</comment>
<dbReference type="PANTHER" id="PTHR33202:SF2">
    <property type="entry name" value="FERRIC UPTAKE REGULATION PROTEIN"/>
    <property type="match status" value="1"/>
</dbReference>
<protein>
    <submittedName>
        <fullName evidence="12">Transcriptional repressor</fullName>
    </submittedName>
</protein>
<dbReference type="Gene3D" id="3.30.1490.190">
    <property type="match status" value="1"/>
</dbReference>
<organism evidence="12 13">
    <name type="scientific">Kibdelosporangium aridum</name>
    <dbReference type="NCBI Taxonomy" id="2030"/>
    <lineage>
        <taxon>Bacteria</taxon>
        <taxon>Bacillati</taxon>
        <taxon>Actinomycetota</taxon>
        <taxon>Actinomycetes</taxon>
        <taxon>Pseudonocardiales</taxon>
        <taxon>Pseudonocardiaceae</taxon>
        <taxon>Kibdelosporangium</taxon>
    </lineage>
</organism>
<evidence type="ECO:0000256" key="7">
    <source>
        <dbReference type="ARBA" id="ARBA00022833"/>
    </source>
</evidence>
<dbReference type="InterPro" id="IPR036388">
    <property type="entry name" value="WH-like_DNA-bd_sf"/>
</dbReference>
<dbReference type="GO" id="GO:1900376">
    <property type="term" value="P:regulation of secondary metabolite biosynthetic process"/>
    <property type="evidence" value="ECO:0007669"/>
    <property type="project" value="TreeGrafter"/>
</dbReference>
<evidence type="ECO:0000256" key="3">
    <source>
        <dbReference type="ARBA" id="ARBA00011738"/>
    </source>
</evidence>
<evidence type="ECO:0000256" key="11">
    <source>
        <dbReference type="PIRSR" id="PIRSR602481-1"/>
    </source>
</evidence>
<feature type="binding site" evidence="11">
    <location>
        <position position="109"/>
    </location>
    <ligand>
        <name>Zn(2+)</name>
        <dbReference type="ChEBI" id="CHEBI:29105"/>
    </ligand>
</feature>
<evidence type="ECO:0000256" key="1">
    <source>
        <dbReference type="ARBA" id="ARBA00004496"/>
    </source>
</evidence>
<evidence type="ECO:0000256" key="2">
    <source>
        <dbReference type="ARBA" id="ARBA00007957"/>
    </source>
</evidence>
<dbReference type="Proteomes" id="UP000287547">
    <property type="component" value="Unassembled WGS sequence"/>
</dbReference>
<comment type="similarity">
    <text evidence="2">Belongs to the Fur family.</text>
</comment>
<keyword evidence="7 11" id="KW-0862">Zinc</keyword>
<dbReference type="CDD" id="cd07153">
    <property type="entry name" value="Fur_like"/>
    <property type="match status" value="1"/>
</dbReference>
<evidence type="ECO:0000256" key="10">
    <source>
        <dbReference type="ARBA" id="ARBA00023163"/>
    </source>
</evidence>
<evidence type="ECO:0000313" key="12">
    <source>
        <dbReference type="EMBL" id="RSM87431.1"/>
    </source>
</evidence>
<evidence type="ECO:0000256" key="5">
    <source>
        <dbReference type="ARBA" id="ARBA00022491"/>
    </source>
</evidence>
<evidence type="ECO:0000256" key="6">
    <source>
        <dbReference type="ARBA" id="ARBA00022723"/>
    </source>
</evidence>
<comment type="subunit">
    <text evidence="3">Homodimer.</text>
</comment>
<feature type="binding site" evidence="11">
    <location>
        <position position="106"/>
    </location>
    <ligand>
        <name>Zn(2+)</name>
        <dbReference type="ChEBI" id="CHEBI:29105"/>
    </ligand>
</feature>
<dbReference type="GO" id="GO:0008270">
    <property type="term" value="F:zinc ion binding"/>
    <property type="evidence" value="ECO:0007669"/>
    <property type="project" value="TreeGrafter"/>
</dbReference>
<evidence type="ECO:0000256" key="9">
    <source>
        <dbReference type="ARBA" id="ARBA00023125"/>
    </source>
</evidence>